<name>A0ABY8U8N0_TETOB</name>
<accession>A0ABY8U8N0</accession>
<evidence type="ECO:0008006" key="3">
    <source>
        <dbReference type="Google" id="ProtNLM"/>
    </source>
</evidence>
<keyword evidence="2" id="KW-1185">Reference proteome</keyword>
<reference evidence="1 2" key="1">
    <citation type="submission" date="2023-05" db="EMBL/GenBank/DDBJ databases">
        <title>A 100% complete, gapless, phased diploid assembly of the Scenedesmus obliquus UTEX 3031 genome.</title>
        <authorList>
            <person name="Biondi T.C."/>
            <person name="Hanschen E.R."/>
            <person name="Kwon T."/>
            <person name="Eng W."/>
            <person name="Kruse C.P.S."/>
            <person name="Koehler S.I."/>
            <person name="Kunde Y."/>
            <person name="Gleasner C.D."/>
            <person name="You Mak K.T."/>
            <person name="Polle J."/>
            <person name="Hovde B.T."/>
            <person name="Starkenburg S.R."/>
        </authorList>
    </citation>
    <scope>NUCLEOTIDE SEQUENCE [LARGE SCALE GENOMIC DNA]</scope>
    <source>
        <strain evidence="1 2">DOE0152z</strain>
    </source>
</reference>
<organism evidence="1 2">
    <name type="scientific">Tetradesmus obliquus</name>
    <name type="common">Green alga</name>
    <name type="synonym">Acutodesmus obliquus</name>
    <dbReference type="NCBI Taxonomy" id="3088"/>
    <lineage>
        <taxon>Eukaryota</taxon>
        <taxon>Viridiplantae</taxon>
        <taxon>Chlorophyta</taxon>
        <taxon>core chlorophytes</taxon>
        <taxon>Chlorophyceae</taxon>
        <taxon>CS clade</taxon>
        <taxon>Sphaeropleales</taxon>
        <taxon>Scenedesmaceae</taxon>
        <taxon>Tetradesmus</taxon>
    </lineage>
</organism>
<dbReference type="EMBL" id="CP126216">
    <property type="protein sequence ID" value="WIA17827.1"/>
    <property type="molecule type" value="Genomic_DNA"/>
</dbReference>
<dbReference type="InterPro" id="IPR040379">
    <property type="entry name" value="WDR19/dyf-2"/>
</dbReference>
<dbReference type="Proteomes" id="UP001244341">
    <property type="component" value="Chromosome 9b"/>
</dbReference>
<gene>
    <name evidence="1" type="ORF">OEZ85_009333</name>
</gene>
<sequence>MIGHCVHSYVLVKSLVGLGDHLGAARMLVRVAGSISRFPKHVVPILTSTVIECQRAGLKKTAFEYASMLMRPEYRSQVSDKYRKKIELMVRKPDRGEEPQERLASCPFCQLPGPEGELQCISCQNTIPFDIATGNRMTLQDWCECPGCHLPCSSQAFLAILSAEGRCPMCNEAVSMQEVRQMKDPLASYNQQGQAAAACMGSAGAAVPTRPVVALPPPSSS</sequence>
<dbReference type="PANTHER" id="PTHR14920">
    <property type="entry name" value="OSMOTIC AVOIDANCE ABNORMAL PROTEIN 1/WD REPEAT MEMBRANE PROTEIN"/>
    <property type="match status" value="1"/>
</dbReference>
<evidence type="ECO:0000313" key="1">
    <source>
        <dbReference type="EMBL" id="WIA17827.1"/>
    </source>
</evidence>
<proteinExistence type="predicted"/>
<protein>
    <recommendedName>
        <fullName evidence="3">WD repeat-containing protein 19</fullName>
    </recommendedName>
</protein>
<dbReference type="PANTHER" id="PTHR14920:SF0">
    <property type="entry name" value="WD REPEAT DOMAIN 19"/>
    <property type="match status" value="1"/>
</dbReference>
<evidence type="ECO:0000313" key="2">
    <source>
        <dbReference type="Proteomes" id="UP001244341"/>
    </source>
</evidence>